<keyword evidence="2" id="KW-1185">Reference proteome</keyword>
<dbReference type="AlphaFoldDB" id="A0A1E3QY69"/>
<organism evidence="1 2">
    <name type="scientific">Babjeviella inositovora NRRL Y-12698</name>
    <dbReference type="NCBI Taxonomy" id="984486"/>
    <lineage>
        <taxon>Eukaryota</taxon>
        <taxon>Fungi</taxon>
        <taxon>Dikarya</taxon>
        <taxon>Ascomycota</taxon>
        <taxon>Saccharomycotina</taxon>
        <taxon>Pichiomycetes</taxon>
        <taxon>Serinales incertae sedis</taxon>
        <taxon>Babjeviella</taxon>
    </lineage>
</organism>
<evidence type="ECO:0000313" key="1">
    <source>
        <dbReference type="EMBL" id="ODQ82017.1"/>
    </source>
</evidence>
<dbReference type="GeneID" id="30145976"/>
<reference evidence="2" key="1">
    <citation type="submission" date="2016-05" db="EMBL/GenBank/DDBJ databases">
        <title>Comparative genomics of biotechnologically important yeasts.</title>
        <authorList>
            <consortium name="DOE Joint Genome Institute"/>
            <person name="Riley R."/>
            <person name="Haridas S."/>
            <person name="Wolfe K.H."/>
            <person name="Lopes M.R."/>
            <person name="Hittinger C.T."/>
            <person name="Goker M."/>
            <person name="Salamov A."/>
            <person name="Wisecaver J."/>
            <person name="Long T.M."/>
            <person name="Aerts A.L."/>
            <person name="Barry K."/>
            <person name="Choi C."/>
            <person name="Clum A."/>
            <person name="Coughlan A.Y."/>
            <person name="Deshpande S."/>
            <person name="Douglass A.P."/>
            <person name="Hanson S.J."/>
            <person name="Klenk H.-P."/>
            <person name="Labutti K."/>
            <person name="Lapidus A."/>
            <person name="Lindquist E."/>
            <person name="Lipzen A."/>
            <person name="Meier-Kolthoff J.P."/>
            <person name="Ohm R.A."/>
            <person name="Otillar R.P."/>
            <person name="Pangilinan J."/>
            <person name="Peng Y."/>
            <person name="Rokas A."/>
            <person name="Rosa C.A."/>
            <person name="Scheuner C."/>
            <person name="Sibirny A.A."/>
            <person name="Slot J.C."/>
            <person name="Stielow J.B."/>
            <person name="Sun H."/>
            <person name="Kurtzman C.P."/>
            <person name="Blackwell M."/>
            <person name="Grigoriev I.V."/>
            <person name="Jeffries T.W."/>
        </authorList>
    </citation>
    <scope>NUCLEOTIDE SEQUENCE [LARGE SCALE GENOMIC DNA]</scope>
    <source>
        <strain evidence="2">NRRL Y-12698</strain>
    </source>
</reference>
<sequence>MLRVKRKYSILAGTTSEARIKPSLIPVCTYGARTYPRYAHCMRECANTFAPPCKSLEIFKTR</sequence>
<proteinExistence type="predicted"/>
<accession>A0A1E3QY69</accession>
<gene>
    <name evidence="1" type="ORF">BABINDRAFT_160230</name>
</gene>
<dbReference type="EMBL" id="KV454427">
    <property type="protein sequence ID" value="ODQ82017.1"/>
    <property type="molecule type" value="Genomic_DNA"/>
</dbReference>
<name>A0A1E3QY69_9ASCO</name>
<evidence type="ECO:0000313" key="2">
    <source>
        <dbReference type="Proteomes" id="UP000094336"/>
    </source>
</evidence>
<dbReference type="Proteomes" id="UP000094336">
    <property type="component" value="Unassembled WGS sequence"/>
</dbReference>
<dbReference type="RefSeq" id="XP_018987345.1">
    <property type="nucleotide sequence ID" value="XM_019128123.1"/>
</dbReference>
<protein>
    <submittedName>
        <fullName evidence="1">Uncharacterized protein</fullName>
    </submittedName>
</protein>